<dbReference type="Proteomes" id="UP001189813">
    <property type="component" value="Unassembled WGS sequence"/>
</dbReference>
<accession>A0ABM9JK26</accession>
<feature type="region of interest" description="Disordered" evidence="1">
    <location>
        <begin position="120"/>
        <end position="149"/>
    </location>
</feature>
<dbReference type="InterPro" id="IPR011964">
    <property type="entry name" value="YVTN_b-propeller_repeat"/>
</dbReference>
<dbReference type="InterPro" id="IPR015943">
    <property type="entry name" value="WD40/YVTN_repeat-like_dom_sf"/>
</dbReference>
<dbReference type="Gene3D" id="2.130.10.10">
    <property type="entry name" value="YVTN repeat-like/Quinoprotein amine dehydrogenase"/>
    <property type="match status" value="2"/>
</dbReference>
<dbReference type="NCBIfam" id="TIGR02276">
    <property type="entry name" value="beta_rpt_yvtn"/>
    <property type="match status" value="1"/>
</dbReference>
<evidence type="ECO:0000313" key="3">
    <source>
        <dbReference type="EMBL" id="CAJ0796248.1"/>
    </source>
</evidence>
<keyword evidence="4" id="KW-1185">Reference proteome</keyword>
<dbReference type="InterPro" id="IPR011045">
    <property type="entry name" value="N2O_reductase_N"/>
</dbReference>
<keyword evidence="2" id="KW-0732">Signal</keyword>
<dbReference type="Pfam" id="PF02239">
    <property type="entry name" value="Cytochrom_D1"/>
    <property type="match status" value="1"/>
</dbReference>
<protein>
    <recommendedName>
        <fullName evidence="5">40-residue YVTN family beta-propeller repeat protein</fullName>
    </recommendedName>
</protein>
<proteinExistence type="predicted"/>
<gene>
    <name evidence="3" type="ORF">LMG19083_02839</name>
</gene>
<name>A0ABM9JK26_9RALS</name>
<dbReference type="InterPro" id="IPR051200">
    <property type="entry name" value="Host-pathogen_enzymatic-act"/>
</dbReference>
<feature type="chain" id="PRO_5045826826" description="40-residue YVTN family beta-propeller repeat protein" evidence="2">
    <location>
        <begin position="27"/>
        <end position="360"/>
    </location>
</feature>
<reference evidence="3 4" key="1">
    <citation type="submission" date="2023-07" db="EMBL/GenBank/DDBJ databases">
        <authorList>
            <person name="Peeters C."/>
        </authorList>
    </citation>
    <scope>NUCLEOTIDE SEQUENCE [LARGE SCALE GENOMIC DNA]</scope>
    <source>
        <strain evidence="3 4">LMG 19083</strain>
    </source>
</reference>
<dbReference type="PANTHER" id="PTHR47197:SF3">
    <property type="entry name" value="DIHYDRO-HEME D1 DEHYDROGENASE"/>
    <property type="match status" value="1"/>
</dbReference>
<feature type="signal peptide" evidence="2">
    <location>
        <begin position="1"/>
        <end position="26"/>
    </location>
</feature>
<evidence type="ECO:0000313" key="4">
    <source>
        <dbReference type="Proteomes" id="UP001189813"/>
    </source>
</evidence>
<dbReference type="PANTHER" id="PTHR47197">
    <property type="entry name" value="PROTEIN NIRF"/>
    <property type="match status" value="1"/>
</dbReference>
<dbReference type="EMBL" id="CATZBU010000006">
    <property type="protein sequence ID" value="CAJ0796248.1"/>
    <property type="molecule type" value="Genomic_DNA"/>
</dbReference>
<evidence type="ECO:0000256" key="2">
    <source>
        <dbReference type="SAM" id="SignalP"/>
    </source>
</evidence>
<evidence type="ECO:0008006" key="5">
    <source>
        <dbReference type="Google" id="ProtNLM"/>
    </source>
</evidence>
<organism evidence="3 4">
    <name type="scientific">Ralstonia psammae</name>
    <dbReference type="NCBI Taxonomy" id="3058598"/>
    <lineage>
        <taxon>Bacteria</taxon>
        <taxon>Pseudomonadati</taxon>
        <taxon>Pseudomonadota</taxon>
        <taxon>Betaproteobacteria</taxon>
        <taxon>Burkholderiales</taxon>
        <taxon>Burkholderiaceae</taxon>
        <taxon>Ralstonia</taxon>
    </lineage>
</organism>
<sequence>MNALTYYTRIATLICVGLVATLQAVAEVPDPIAYVTNQGGGVTVLNARTLKQIDEIAVGKDPRGLAVTPDGRWLLTANQGSADVSVVDTGTRKEVKRIAVGRNVEFMRIAPDGRRAFVTYEPASEGGQPGKNDRAGKDEKDEKGEKDEAPAEVAIIDLTQWAVVGRIKAARETEAIEFSSDGKLLLVANEGDNTVGVYDLSTLKQIRLVDVAPFGNRPRGIKIFPDGKVYAVTLENSNNLLLLDAGFKPIKTVPTGQGPYGIAFDREGRYLWVAASRANQLQVFDAHTLAPVAAIPVGKRCWHFSFTPGEQKLLLACGRSNSVQVIDAQKREVVDTLRGYKLPWGVVTYPTSVGSLDAPR</sequence>
<dbReference type="SUPFAM" id="SSF50974">
    <property type="entry name" value="Nitrous oxide reductase, N-terminal domain"/>
    <property type="match status" value="1"/>
</dbReference>
<dbReference type="RefSeq" id="WP_316666398.1">
    <property type="nucleotide sequence ID" value="NZ_CATZBU010000006.1"/>
</dbReference>
<comment type="caution">
    <text evidence="3">The sequence shown here is derived from an EMBL/GenBank/DDBJ whole genome shotgun (WGS) entry which is preliminary data.</text>
</comment>
<evidence type="ECO:0000256" key="1">
    <source>
        <dbReference type="SAM" id="MobiDB-lite"/>
    </source>
</evidence>
<feature type="compositionally biased region" description="Basic and acidic residues" evidence="1">
    <location>
        <begin position="131"/>
        <end position="149"/>
    </location>
</feature>